<accession>A0ABT0QI31</accession>
<evidence type="ECO:0000313" key="1">
    <source>
        <dbReference type="EMBL" id="MCL6296656.1"/>
    </source>
</evidence>
<dbReference type="RefSeq" id="WP_099563871.1">
    <property type="nucleotide sequence ID" value="NZ_JAMFLZ010000010.1"/>
</dbReference>
<protein>
    <submittedName>
        <fullName evidence="1">Uncharacterized protein</fullName>
    </submittedName>
</protein>
<dbReference type="Proteomes" id="UP001165381">
    <property type="component" value="Unassembled WGS sequence"/>
</dbReference>
<organism evidence="1 2">
    <name type="scientific">Jejuia spongiicola</name>
    <dbReference type="NCBI Taxonomy" id="2942207"/>
    <lineage>
        <taxon>Bacteria</taxon>
        <taxon>Pseudomonadati</taxon>
        <taxon>Bacteroidota</taxon>
        <taxon>Flavobacteriia</taxon>
        <taxon>Flavobacteriales</taxon>
        <taxon>Flavobacteriaceae</taxon>
        <taxon>Jejuia</taxon>
    </lineage>
</organism>
<reference evidence="1" key="1">
    <citation type="submission" date="2022-05" db="EMBL/GenBank/DDBJ databases">
        <authorList>
            <person name="Park J.-S."/>
        </authorList>
    </citation>
    <scope>NUCLEOTIDE SEQUENCE</scope>
    <source>
        <strain evidence="1">2012CJ34-3</strain>
    </source>
</reference>
<name>A0ABT0QI31_9FLAO</name>
<sequence length="78" mass="9293">MRLTETNKKVARLKNFESTLLKLRNTIRGVKHDYRRNVKETTCVKTQKAYNEKLKLYAIKEFNVLVKMLEGFEEKISD</sequence>
<dbReference type="EMBL" id="JAMFLZ010000010">
    <property type="protein sequence ID" value="MCL6296656.1"/>
    <property type="molecule type" value="Genomic_DNA"/>
</dbReference>
<gene>
    <name evidence="1" type="ORF">M3P09_16735</name>
</gene>
<comment type="caution">
    <text evidence="1">The sequence shown here is derived from an EMBL/GenBank/DDBJ whole genome shotgun (WGS) entry which is preliminary data.</text>
</comment>
<evidence type="ECO:0000313" key="2">
    <source>
        <dbReference type="Proteomes" id="UP001165381"/>
    </source>
</evidence>
<proteinExistence type="predicted"/>
<keyword evidence="2" id="KW-1185">Reference proteome</keyword>